<dbReference type="Proteomes" id="UP001186944">
    <property type="component" value="Unassembled WGS sequence"/>
</dbReference>
<dbReference type="InterPro" id="IPR052787">
    <property type="entry name" value="MAVS"/>
</dbReference>
<dbReference type="SUPFAM" id="SSF56349">
    <property type="entry name" value="DNA breaking-rejoining enzymes"/>
    <property type="match status" value="1"/>
</dbReference>
<dbReference type="PROSITE" id="PS50600">
    <property type="entry name" value="ULP_PROTEASE"/>
    <property type="match status" value="1"/>
</dbReference>
<dbReference type="PROSITE" id="PS51898">
    <property type="entry name" value="TYR_RECOMBINASE"/>
    <property type="match status" value="1"/>
</dbReference>
<reference evidence="11" key="1">
    <citation type="submission" date="2019-08" db="EMBL/GenBank/DDBJ databases">
        <title>The improved chromosome-level genome for the pearl oyster Pinctada fucata martensii using PacBio sequencing and Hi-C.</title>
        <authorList>
            <person name="Zheng Z."/>
        </authorList>
    </citation>
    <scope>NUCLEOTIDE SEQUENCE</scope>
    <source>
        <strain evidence="11">ZZ-2019</strain>
        <tissue evidence="11">Adductor muscle</tissue>
    </source>
</reference>
<evidence type="ECO:0000313" key="11">
    <source>
        <dbReference type="EMBL" id="KAK3097289.1"/>
    </source>
</evidence>
<dbReference type="GO" id="GO:0015074">
    <property type="term" value="P:DNA integration"/>
    <property type="evidence" value="ECO:0007669"/>
    <property type="project" value="InterPro"/>
</dbReference>
<dbReference type="GO" id="GO:0008234">
    <property type="term" value="F:cysteine-type peptidase activity"/>
    <property type="evidence" value="ECO:0007669"/>
    <property type="project" value="InterPro"/>
</dbReference>
<name>A0AA89BWS6_PINIB</name>
<evidence type="ECO:0008006" key="13">
    <source>
        <dbReference type="Google" id="ProtNLM"/>
    </source>
</evidence>
<keyword evidence="12" id="KW-1185">Reference proteome</keyword>
<keyword evidence="3" id="KW-0597">Phosphoprotein</keyword>
<dbReference type="InterPro" id="IPR013762">
    <property type="entry name" value="Integrase-like_cat_sf"/>
</dbReference>
<evidence type="ECO:0000256" key="4">
    <source>
        <dbReference type="ARBA" id="ARBA00022670"/>
    </source>
</evidence>
<dbReference type="GO" id="GO:0003677">
    <property type="term" value="F:DNA binding"/>
    <property type="evidence" value="ECO:0007669"/>
    <property type="project" value="InterPro"/>
</dbReference>
<dbReference type="EMBL" id="VSWD01000007">
    <property type="protein sequence ID" value="KAK3097289.1"/>
    <property type="molecule type" value="Genomic_DNA"/>
</dbReference>
<organism evidence="11 12">
    <name type="scientific">Pinctada imbricata</name>
    <name type="common">Atlantic pearl-oyster</name>
    <name type="synonym">Pinctada martensii</name>
    <dbReference type="NCBI Taxonomy" id="66713"/>
    <lineage>
        <taxon>Eukaryota</taxon>
        <taxon>Metazoa</taxon>
        <taxon>Spiralia</taxon>
        <taxon>Lophotrochozoa</taxon>
        <taxon>Mollusca</taxon>
        <taxon>Bivalvia</taxon>
        <taxon>Autobranchia</taxon>
        <taxon>Pteriomorphia</taxon>
        <taxon>Pterioida</taxon>
        <taxon>Pterioidea</taxon>
        <taxon>Pteriidae</taxon>
        <taxon>Pinctada</taxon>
    </lineage>
</organism>
<evidence type="ECO:0000256" key="2">
    <source>
        <dbReference type="ARBA" id="ARBA00022499"/>
    </source>
</evidence>
<evidence type="ECO:0000259" key="9">
    <source>
        <dbReference type="PROSITE" id="PS50600"/>
    </source>
</evidence>
<feature type="region of interest" description="Disordered" evidence="8">
    <location>
        <begin position="529"/>
        <end position="583"/>
    </location>
</feature>
<dbReference type="InterPro" id="IPR038765">
    <property type="entry name" value="Papain-like_cys_pep_sf"/>
</dbReference>
<evidence type="ECO:0000256" key="6">
    <source>
        <dbReference type="ARBA" id="ARBA00022843"/>
    </source>
</evidence>
<feature type="domain" description="Tyr recombinase" evidence="10">
    <location>
        <begin position="131"/>
        <end position="345"/>
    </location>
</feature>
<feature type="compositionally biased region" description="Polar residues" evidence="8">
    <location>
        <begin position="562"/>
        <end position="578"/>
    </location>
</feature>
<dbReference type="Gene3D" id="1.10.443.10">
    <property type="entry name" value="Intergrase catalytic core"/>
    <property type="match status" value="1"/>
</dbReference>
<dbReference type="CDD" id="cd15517">
    <property type="entry name" value="PHD_TCF19_like"/>
    <property type="match status" value="1"/>
</dbReference>
<dbReference type="AlphaFoldDB" id="A0AA89BWS6"/>
<feature type="compositionally biased region" description="Basic and acidic residues" evidence="8">
    <location>
        <begin position="541"/>
        <end position="561"/>
    </location>
</feature>
<dbReference type="PANTHER" id="PTHR21446:SF12">
    <property type="entry name" value="POTASSIUM CHANNEL TETRAMERIZATION DOMAIN CONTAINING 1"/>
    <property type="match status" value="1"/>
</dbReference>
<evidence type="ECO:0000256" key="8">
    <source>
        <dbReference type="SAM" id="MobiDB-lite"/>
    </source>
</evidence>
<dbReference type="InterPro" id="IPR021893">
    <property type="entry name" value="ZMYM2-like_C"/>
</dbReference>
<dbReference type="InterPro" id="IPR002104">
    <property type="entry name" value="Integrase_catalytic"/>
</dbReference>
<keyword evidence="7" id="KW-0233">DNA recombination</keyword>
<dbReference type="GO" id="GO:0006310">
    <property type="term" value="P:DNA recombination"/>
    <property type="evidence" value="ECO:0007669"/>
    <property type="project" value="UniProtKB-KW"/>
</dbReference>
<dbReference type="SUPFAM" id="SSF57903">
    <property type="entry name" value="FYVE/PHD zinc finger"/>
    <property type="match status" value="1"/>
</dbReference>
<evidence type="ECO:0000313" key="12">
    <source>
        <dbReference type="Proteomes" id="UP001186944"/>
    </source>
</evidence>
<dbReference type="PANTHER" id="PTHR21446">
    <property type="entry name" value="DUF3504 DOMAIN-CONTAINING PROTEIN"/>
    <property type="match status" value="1"/>
</dbReference>
<keyword evidence="4" id="KW-0645">Protease</keyword>
<evidence type="ECO:0000256" key="7">
    <source>
        <dbReference type="ARBA" id="ARBA00023172"/>
    </source>
</evidence>
<keyword evidence="5" id="KW-0378">Hydrolase</keyword>
<dbReference type="Pfam" id="PF12012">
    <property type="entry name" value="DUF3504"/>
    <property type="match status" value="1"/>
</dbReference>
<comment type="caution">
    <text evidence="11">The sequence shown here is derived from an EMBL/GenBank/DDBJ whole genome shotgun (WGS) entry which is preliminary data.</text>
</comment>
<proteinExistence type="inferred from homology"/>
<dbReference type="InterPro" id="IPR011010">
    <property type="entry name" value="DNA_brk_join_enz"/>
</dbReference>
<dbReference type="Pfam" id="PF02902">
    <property type="entry name" value="Peptidase_C48"/>
    <property type="match status" value="1"/>
</dbReference>
<dbReference type="InterPro" id="IPR003653">
    <property type="entry name" value="Peptidase_C48_C"/>
</dbReference>
<feature type="region of interest" description="Disordered" evidence="8">
    <location>
        <begin position="202"/>
        <end position="224"/>
    </location>
</feature>
<dbReference type="InterPro" id="IPR011011">
    <property type="entry name" value="Znf_FYVE_PHD"/>
</dbReference>
<evidence type="ECO:0000256" key="3">
    <source>
        <dbReference type="ARBA" id="ARBA00022553"/>
    </source>
</evidence>
<protein>
    <recommendedName>
        <fullName evidence="13">Ubiquitin-like protease family profile domain-containing protein</fullName>
    </recommendedName>
</protein>
<comment type="similarity">
    <text evidence="1">Belongs to the peptidase C48 family.</text>
</comment>
<evidence type="ECO:0000256" key="5">
    <source>
        <dbReference type="ARBA" id="ARBA00022801"/>
    </source>
</evidence>
<dbReference type="SUPFAM" id="SSF54001">
    <property type="entry name" value="Cysteine proteinases"/>
    <property type="match status" value="1"/>
</dbReference>
<dbReference type="GO" id="GO:0006508">
    <property type="term" value="P:proteolysis"/>
    <property type="evidence" value="ECO:0007669"/>
    <property type="project" value="UniProtKB-KW"/>
</dbReference>
<feature type="domain" description="Ubiquitin-like protease family profile" evidence="9">
    <location>
        <begin position="600"/>
        <end position="831"/>
    </location>
</feature>
<evidence type="ECO:0000256" key="1">
    <source>
        <dbReference type="ARBA" id="ARBA00005234"/>
    </source>
</evidence>
<keyword evidence="6" id="KW-0832">Ubl conjugation</keyword>
<sequence>MATPRFADLSEEDLQELLDSRSSANTKKLIKSSLAVLTTYLEERGRQISELEEGSIDQLNCVLRKFYADVKKVDGERYAKKSMVTLRYGLQKHFLKVRNEDVINDERYATCNEMFKAVLSKLKRDGVGESKQKDPLPPEDISKLYDTVFTTENPQGLQKKTMFEYFYYFCNRGRENLRELQKEDFTVCVDSSGREYVTVRERQTKNHRGDDLHDDSSKQARMYDKPGDPMCPVASFKTYMKKLHPENPNFWQRPKRKFNPSDETWYDKMPVGKNTLYSFMSNLSDEANLSRRYTNHCIRATSITTLDHSGMEARHIMGVSGHKSENSIKAYSSKLSDQKKREMSDILCENLPRKIVKTETSTNCTTEVSLCTPYTGDPQQPHGPDLFEFDDNEVDKILSQINTHELNEVGLPEEATEEDFANYTDTRQEADEATNTRVKSNINKAQQRQKKQYDAKVKGRPYEEICVGDIVLLHNSRKAATKSKGNLQPNYDGPYRVVSIKKKSATLENMKGQTLKKKYNIDRLKLFKRTETTQDSNGDQDSSKNKTPEQKQTSEEKKGDAQESSSTSHAGQKASTMGPNHKQTREEMFIDDVSFKTVLHDVRKLDIKTLTDLTSEANLTETDPILSFMAEVSRAYSAELDRMKKAVIPKLLIVDESLAEQPSVGFLMATLFTKAMMLGLEVVDIVDTLLPRPSHLRVLGDTSTNLDEHQRLTIGGETLDTADLATLEGRRWLNDKVKMSLYSKILLPINIGGNHWALMVADIKVRTVSVLDSMEGSTHQQFFNYWRNFMSLREEQVPEGLDQWTYVDTPSSKQTDGNSCGVFVLMNAECITKDVHPSVMRQVHTGLYSRYARRCLFEEGKTKADGTCDYLDCQGRRGHQRWVQCAVCGRWMHTRCCNISTRAAIIEEFECIYCKAMYN</sequence>
<accession>A0AA89BWS6</accession>
<keyword evidence="2" id="KW-1017">Isopeptide bond</keyword>
<dbReference type="InterPro" id="IPR013083">
    <property type="entry name" value="Znf_RING/FYVE/PHD"/>
</dbReference>
<gene>
    <name evidence="11" type="ORF">FSP39_008382</name>
</gene>
<evidence type="ECO:0000259" key="10">
    <source>
        <dbReference type="PROSITE" id="PS51898"/>
    </source>
</evidence>
<dbReference type="Gene3D" id="3.40.395.10">
    <property type="entry name" value="Adenoviral Proteinase, Chain A"/>
    <property type="match status" value="1"/>
</dbReference>
<dbReference type="Gene3D" id="3.30.40.10">
    <property type="entry name" value="Zinc/RING finger domain, C3HC4 (zinc finger)"/>
    <property type="match status" value="1"/>
</dbReference>